<protein>
    <submittedName>
        <fullName evidence="1">Uncharacterized protein</fullName>
    </submittedName>
</protein>
<gene>
    <name evidence="1" type="ORF">niasHS_007716</name>
</gene>
<dbReference type="EMBL" id="JBICCN010000118">
    <property type="protein sequence ID" value="KAL3092507.1"/>
    <property type="molecule type" value="Genomic_DNA"/>
</dbReference>
<evidence type="ECO:0000313" key="2">
    <source>
        <dbReference type="Proteomes" id="UP001620645"/>
    </source>
</evidence>
<dbReference type="Proteomes" id="UP001620645">
    <property type="component" value="Unassembled WGS sequence"/>
</dbReference>
<evidence type="ECO:0000313" key="1">
    <source>
        <dbReference type="EMBL" id="KAL3092507.1"/>
    </source>
</evidence>
<name>A0ABD2JPF6_HETSC</name>
<comment type="caution">
    <text evidence="1">The sequence shown here is derived from an EMBL/GenBank/DDBJ whole genome shotgun (WGS) entry which is preliminary data.</text>
</comment>
<organism evidence="1 2">
    <name type="scientific">Heterodera schachtii</name>
    <name type="common">Sugarbeet cyst nematode worm</name>
    <name type="synonym">Tylenchus schachtii</name>
    <dbReference type="NCBI Taxonomy" id="97005"/>
    <lineage>
        <taxon>Eukaryota</taxon>
        <taxon>Metazoa</taxon>
        <taxon>Ecdysozoa</taxon>
        <taxon>Nematoda</taxon>
        <taxon>Chromadorea</taxon>
        <taxon>Rhabditida</taxon>
        <taxon>Tylenchina</taxon>
        <taxon>Tylenchomorpha</taxon>
        <taxon>Tylenchoidea</taxon>
        <taxon>Heteroderidae</taxon>
        <taxon>Heteroderinae</taxon>
        <taxon>Heterodera</taxon>
    </lineage>
</organism>
<proteinExistence type="predicted"/>
<dbReference type="AlphaFoldDB" id="A0ABD2JPF6"/>
<accession>A0ABD2JPF6</accession>
<reference evidence="1 2" key="1">
    <citation type="submission" date="2024-10" db="EMBL/GenBank/DDBJ databases">
        <authorList>
            <person name="Kim D."/>
        </authorList>
    </citation>
    <scope>NUCLEOTIDE SEQUENCE [LARGE SCALE GENOMIC DNA]</scope>
    <source>
        <strain evidence="1">Taebaek</strain>
    </source>
</reference>
<keyword evidence="2" id="KW-1185">Reference proteome</keyword>
<sequence length="137" mass="15885">MIIEAEEDKRAHILGFPASSASAAADQQLKMLFWENGPVDVSLFRALKICTTEAEDEYNRKFDGTKLAQIEQLELTQFAKFILCMGKHLRNSPRKDEIVTKLHFEKKKLQHLLDSDEKVERSDFFANMNLQLRLMKI</sequence>